<evidence type="ECO:0000313" key="5">
    <source>
        <dbReference type="Proteomes" id="UP001221302"/>
    </source>
</evidence>
<evidence type="ECO:0000313" key="4">
    <source>
        <dbReference type="EMBL" id="MDF1613232.1"/>
    </source>
</evidence>
<dbReference type="InterPro" id="IPR003736">
    <property type="entry name" value="PAAI_dom"/>
</dbReference>
<evidence type="ECO:0000259" key="3">
    <source>
        <dbReference type="Pfam" id="PF03061"/>
    </source>
</evidence>
<dbReference type="Proteomes" id="UP001221302">
    <property type="component" value="Unassembled WGS sequence"/>
</dbReference>
<dbReference type="GO" id="GO:0047617">
    <property type="term" value="F:fatty acyl-CoA hydrolase activity"/>
    <property type="evidence" value="ECO:0007669"/>
    <property type="project" value="InterPro"/>
</dbReference>
<evidence type="ECO:0000256" key="1">
    <source>
        <dbReference type="ARBA" id="ARBA00008324"/>
    </source>
</evidence>
<name>A0AAE3TF92_9BACT</name>
<dbReference type="RefSeq" id="WP_321537005.1">
    <property type="nucleotide sequence ID" value="NZ_JARGDL010000032.1"/>
</dbReference>
<evidence type="ECO:0000256" key="2">
    <source>
        <dbReference type="ARBA" id="ARBA00022801"/>
    </source>
</evidence>
<comment type="similarity">
    <text evidence="1">Belongs to the thioesterase PaaI family.</text>
</comment>
<dbReference type="NCBIfam" id="TIGR00369">
    <property type="entry name" value="unchar_dom_1"/>
    <property type="match status" value="1"/>
</dbReference>
<dbReference type="SUPFAM" id="SSF54637">
    <property type="entry name" value="Thioesterase/thiol ester dehydrase-isomerase"/>
    <property type="match status" value="1"/>
</dbReference>
<keyword evidence="5" id="KW-1185">Reference proteome</keyword>
<dbReference type="CDD" id="cd03443">
    <property type="entry name" value="PaaI_thioesterase"/>
    <property type="match status" value="1"/>
</dbReference>
<protein>
    <submittedName>
        <fullName evidence="4">PaaI family thioesterase</fullName>
    </submittedName>
</protein>
<keyword evidence="2" id="KW-0378">Hydrolase</keyword>
<dbReference type="InterPro" id="IPR039298">
    <property type="entry name" value="ACOT13"/>
</dbReference>
<dbReference type="Pfam" id="PF03061">
    <property type="entry name" value="4HBT"/>
    <property type="match status" value="1"/>
</dbReference>
<dbReference type="PANTHER" id="PTHR21660:SF1">
    <property type="entry name" value="ACYL-COENZYME A THIOESTERASE 13"/>
    <property type="match status" value="1"/>
</dbReference>
<dbReference type="Gene3D" id="3.10.129.10">
    <property type="entry name" value="Hotdog Thioesterase"/>
    <property type="match status" value="1"/>
</dbReference>
<gene>
    <name evidence="4" type="ORF">P0M35_13800</name>
</gene>
<dbReference type="PANTHER" id="PTHR21660">
    <property type="entry name" value="THIOESTERASE SUPERFAMILY MEMBER-RELATED"/>
    <property type="match status" value="1"/>
</dbReference>
<dbReference type="AlphaFoldDB" id="A0AAE3TF92"/>
<feature type="domain" description="Thioesterase" evidence="3">
    <location>
        <begin position="53"/>
        <end position="124"/>
    </location>
</feature>
<dbReference type="EMBL" id="JARGDL010000032">
    <property type="protein sequence ID" value="MDF1613232.1"/>
    <property type="molecule type" value="Genomic_DNA"/>
</dbReference>
<comment type="caution">
    <text evidence="4">The sequence shown here is derived from an EMBL/GenBank/DDBJ whole genome shotgun (WGS) entry which is preliminary data.</text>
</comment>
<accession>A0AAE3TF92</accession>
<organism evidence="4 5">
    <name type="scientific">Stygiobacter electus</name>
    <dbReference type="NCBI Taxonomy" id="3032292"/>
    <lineage>
        <taxon>Bacteria</taxon>
        <taxon>Pseudomonadati</taxon>
        <taxon>Ignavibacteriota</taxon>
        <taxon>Ignavibacteria</taxon>
        <taxon>Ignavibacteriales</taxon>
        <taxon>Melioribacteraceae</taxon>
        <taxon>Stygiobacter</taxon>
    </lineage>
</organism>
<proteinExistence type="inferred from homology"/>
<dbReference type="InterPro" id="IPR006683">
    <property type="entry name" value="Thioestr_dom"/>
</dbReference>
<dbReference type="InterPro" id="IPR029069">
    <property type="entry name" value="HotDog_dom_sf"/>
</dbReference>
<sequence>METNIEKLQQLIGKDTQSYGSPVMRWLNPILTSVKENGLTFEYLIRNEMTNPFGKLHGGISALVIDDAIGATMIAFNENFICVTINNSIDYKASADEGETIFAETSILENENRIITVQCEIWNAYKNKLIAKGVSKLLKKQK</sequence>
<reference evidence="4" key="1">
    <citation type="submission" date="2023-03" db="EMBL/GenBank/DDBJ databases">
        <title>Stygiobacter electus gen. nov., sp. nov., facultatively anaerobic thermotolerant bacterium of the class Ignavibacteria from a well of Yessentuki mineral water deposit.</title>
        <authorList>
            <person name="Podosokorskaya O.A."/>
            <person name="Elcheninov A.G."/>
            <person name="Petrova N.F."/>
            <person name="Zavarzina D.G."/>
            <person name="Kublanov I.V."/>
            <person name="Merkel A.Y."/>
        </authorList>
    </citation>
    <scope>NUCLEOTIDE SEQUENCE</scope>
    <source>
        <strain evidence="4">09-Me</strain>
    </source>
</reference>